<evidence type="ECO:0000313" key="1">
    <source>
        <dbReference type="EMBL" id="MDQ0542978.1"/>
    </source>
</evidence>
<sequence length="78" mass="8506">MSETLETVTIEILRDMQAKIVQSRTETLARLDSLEATIPADQSKAIALLATMRASASEFDACVKDIDNLIASLDNEAH</sequence>
<name>A0AAJ1TRZ1_9HYPH</name>
<organism evidence="1 2">
    <name type="scientific">Methylobacterium brachiatum</name>
    <dbReference type="NCBI Taxonomy" id="269660"/>
    <lineage>
        <taxon>Bacteria</taxon>
        <taxon>Pseudomonadati</taxon>
        <taxon>Pseudomonadota</taxon>
        <taxon>Alphaproteobacteria</taxon>
        <taxon>Hyphomicrobiales</taxon>
        <taxon>Methylobacteriaceae</taxon>
        <taxon>Methylobacterium</taxon>
    </lineage>
</organism>
<proteinExistence type="predicted"/>
<protein>
    <submittedName>
        <fullName evidence="1">Uncharacterized protein</fullName>
    </submittedName>
</protein>
<evidence type="ECO:0000313" key="2">
    <source>
        <dbReference type="Proteomes" id="UP001223420"/>
    </source>
</evidence>
<dbReference type="EMBL" id="JAUSWL010000002">
    <property type="protein sequence ID" value="MDQ0542978.1"/>
    <property type="molecule type" value="Genomic_DNA"/>
</dbReference>
<gene>
    <name evidence="1" type="ORF">QO001_001896</name>
</gene>
<dbReference type="RefSeq" id="WP_230366992.1">
    <property type="nucleotide sequence ID" value="NZ_JAJALK010000008.1"/>
</dbReference>
<reference evidence="1" key="1">
    <citation type="submission" date="2023-07" db="EMBL/GenBank/DDBJ databases">
        <title>Genomic Encyclopedia of Type Strains, Phase IV (KMG-IV): sequencing the most valuable type-strain genomes for metagenomic binning, comparative biology and taxonomic classification.</title>
        <authorList>
            <person name="Goeker M."/>
        </authorList>
    </citation>
    <scope>NUCLEOTIDE SEQUENCE</scope>
    <source>
        <strain evidence="1">DSM 19569</strain>
    </source>
</reference>
<comment type="caution">
    <text evidence="1">The sequence shown here is derived from an EMBL/GenBank/DDBJ whole genome shotgun (WGS) entry which is preliminary data.</text>
</comment>
<dbReference type="Proteomes" id="UP001223420">
    <property type="component" value="Unassembled WGS sequence"/>
</dbReference>
<dbReference type="AlphaFoldDB" id="A0AAJ1TRZ1"/>
<accession>A0AAJ1TRZ1</accession>